<organism evidence="15">
    <name type="scientific">Aceria tosichella</name>
    <name type="common">wheat curl mite</name>
    <dbReference type="NCBI Taxonomy" id="561515"/>
    <lineage>
        <taxon>Eukaryota</taxon>
        <taxon>Metazoa</taxon>
        <taxon>Ecdysozoa</taxon>
        <taxon>Arthropoda</taxon>
        <taxon>Chelicerata</taxon>
        <taxon>Arachnida</taxon>
        <taxon>Acari</taxon>
        <taxon>Acariformes</taxon>
        <taxon>Trombidiformes</taxon>
        <taxon>Prostigmata</taxon>
        <taxon>Eupodina</taxon>
        <taxon>Eriophyoidea</taxon>
        <taxon>Eriophyidae</taxon>
        <taxon>Eriophyinae</taxon>
        <taxon>Aceriini</taxon>
        <taxon>Aceria</taxon>
    </lineage>
</organism>
<dbReference type="AlphaFoldDB" id="A0A6G1SB19"/>
<keyword evidence="8" id="KW-0249">Electron transport</keyword>
<evidence type="ECO:0000256" key="7">
    <source>
        <dbReference type="ARBA" id="ARBA00022792"/>
    </source>
</evidence>
<proteinExistence type="inferred from homology"/>
<evidence type="ECO:0000256" key="1">
    <source>
        <dbReference type="ARBA" id="ARBA00004434"/>
    </source>
</evidence>
<evidence type="ECO:0000256" key="6">
    <source>
        <dbReference type="ARBA" id="ARBA00022692"/>
    </source>
</evidence>
<evidence type="ECO:0000256" key="9">
    <source>
        <dbReference type="ARBA" id="ARBA00022989"/>
    </source>
</evidence>
<dbReference type="InterPro" id="IPR009866">
    <property type="entry name" value="NADH_UbQ_OxRdtase_NDUFB4_su"/>
</dbReference>
<evidence type="ECO:0000256" key="13">
    <source>
        <dbReference type="ARBA" id="ARBA00030987"/>
    </source>
</evidence>
<keyword evidence="11 14" id="KW-0472">Membrane</keyword>
<comment type="similarity">
    <text evidence="2">Belongs to the complex I NDUFB4 subunit family.</text>
</comment>
<name>A0A6G1SB19_9ACAR</name>
<dbReference type="Pfam" id="PF07225">
    <property type="entry name" value="NDUF_B4"/>
    <property type="match status" value="1"/>
</dbReference>
<dbReference type="GO" id="GO:0005743">
    <property type="term" value="C:mitochondrial inner membrane"/>
    <property type="evidence" value="ECO:0007669"/>
    <property type="project" value="UniProtKB-SubCell"/>
</dbReference>
<keyword evidence="5" id="KW-0679">Respiratory chain</keyword>
<gene>
    <name evidence="15" type="ORF">g.8593</name>
</gene>
<evidence type="ECO:0000256" key="14">
    <source>
        <dbReference type="SAM" id="Phobius"/>
    </source>
</evidence>
<evidence type="ECO:0000256" key="3">
    <source>
        <dbReference type="ARBA" id="ARBA00018681"/>
    </source>
</evidence>
<evidence type="ECO:0000256" key="2">
    <source>
        <dbReference type="ARBA" id="ARBA00007260"/>
    </source>
</evidence>
<evidence type="ECO:0000256" key="5">
    <source>
        <dbReference type="ARBA" id="ARBA00022660"/>
    </source>
</evidence>
<keyword evidence="6 14" id="KW-0812">Transmembrane</keyword>
<keyword evidence="9 14" id="KW-1133">Transmembrane helix</keyword>
<feature type="transmembrane region" description="Helical" evidence="14">
    <location>
        <begin position="77"/>
        <end position="95"/>
    </location>
</feature>
<keyword evidence="7" id="KW-0999">Mitochondrion inner membrane</keyword>
<dbReference type="EMBL" id="GGYP01002945">
    <property type="protein sequence ID" value="MDE47716.1"/>
    <property type="molecule type" value="Transcribed_RNA"/>
</dbReference>
<reference evidence="15" key="1">
    <citation type="submission" date="2018-10" db="EMBL/GenBank/DDBJ databases">
        <title>Transcriptome assembly of Aceria tosichella (Wheat curl mite) Type 2.</title>
        <authorList>
            <person name="Scully E.D."/>
            <person name="Geib S.M."/>
            <person name="Palmer N.A."/>
            <person name="Gupta A.K."/>
            <person name="Sarath G."/>
            <person name="Tatineni S."/>
        </authorList>
    </citation>
    <scope>NUCLEOTIDE SEQUENCE</scope>
    <source>
        <strain evidence="15">LincolnNE</strain>
    </source>
</reference>
<accession>A0A6G1SB19</accession>
<sequence length="122" mass="14636">MPLGGIDTRYDLPHEELDKIRRRLELKRRLKEENVRQRYNPFKMMKSEPMTDPAVDRYMDLRKKGRLPNTPMRPTTFYGMAAALFLPIIGLTYLVEWERKDYLEGCEKGTIPYRERKKRNEG</sequence>
<evidence type="ECO:0000256" key="8">
    <source>
        <dbReference type="ARBA" id="ARBA00022982"/>
    </source>
</evidence>
<evidence type="ECO:0000256" key="4">
    <source>
        <dbReference type="ARBA" id="ARBA00022448"/>
    </source>
</evidence>
<evidence type="ECO:0000256" key="11">
    <source>
        <dbReference type="ARBA" id="ARBA00023136"/>
    </source>
</evidence>
<keyword evidence="4" id="KW-0813">Transport</keyword>
<evidence type="ECO:0000256" key="12">
    <source>
        <dbReference type="ARBA" id="ARBA00030212"/>
    </source>
</evidence>
<evidence type="ECO:0000256" key="10">
    <source>
        <dbReference type="ARBA" id="ARBA00023128"/>
    </source>
</evidence>
<evidence type="ECO:0000313" key="15">
    <source>
        <dbReference type="EMBL" id="MDE47716.1"/>
    </source>
</evidence>
<keyword evidence="10" id="KW-0496">Mitochondrion</keyword>
<protein>
    <recommendedName>
        <fullName evidence="3">NADH dehydrogenase [ubiquinone] 1 beta subcomplex subunit 4</fullName>
    </recommendedName>
    <alternativeName>
        <fullName evidence="12">Complex I-B15</fullName>
    </alternativeName>
    <alternativeName>
        <fullName evidence="13">NADH-ubiquinone oxidoreductase B15 subunit</fullName>
    </alternativeName>
</protein>
<comment type="subcellular location">
    <subcellularLocation>
        <location evidence="1">Mitochondrion inner membrane</location>
        <topology evidence="1">Single-pass membrane protein</topology>
    </subcellularLocation>
</comment>